<protein>
    <recommendedName>
        <fullName evidence="15">Nicotinamide-nucleotide adenylyltransferase</fullName>
        <ecNumber evidence="15">2.7.7.1</ecNumber>
        <ecNumber evidence="15">2.7.7.18</ecNumber>
    </recommendedName>
</protein>
<dbReference type="PANTHER" id="PTHR12039:SF0">
    <property type="entry name" value="NICOTINAMIDE-NUCLEOTIDE ADENYLYLTRANSFERASE"/>
    <property type="match status" value="1"/>
</dbReference>
<feature type="region of interest" description="Disordered" evidence="16">
    <location>
        <begin position="253"/>
        <end position="289"/>
    </location>
</feature>
<dbReference type="InterPro" id="IPR005248">
    <property type="entry name" value="NadD/NMNAT"/>
</dbReference>
<evidence type="ECO:0000256" key="2">
    <source>
        <dbReference type="ARBA" id="ARBA00004658"/>
    </source>
</evidence>
<evidence type="ECO:0000256" key="14">
    <source>
        <dbReference type="ARBA" id="ARBA00049001"/>
    </source>
</evidence>
<dbReference type="EC" id="2.7.7.1" evidence="15"/>
<keyword evidence="12" id="KW-0539">Nucleus</keyword>
<keyword evidence="10 15" id="KW-0067">ATP-binding</keyword>
<comment type="pathway">
    <text evidence="2 15">Cofactor biosynthesis; NAD(+) biosynthesis; NAD(+) from nicotinamide D-ribonucleotide: step 1/1.</text>
</comment>
<dbReference type="CDD" id="cd09286">
    <property type="entry name" value="NMNAT_Eukarya"/>
    <property type="match status" value="1"/>
</dbReference>
<feature type="compositionally biased region" description="Basic and acidic residues" evidence="16">
    <location>
        <begin position="265"/>
        <end position="276"/>
    </location>
</feature>
<keyword evidence="5" id="KW-0597">Phosphoprotein</keyword>
<keyword evidence="9 15" id="KW-0547">Nucleotide-binding</keyword>
<name>A0A8H5BDD4_9AGAR</name>
<proteinExistence type="inferred from homology"/>
<dbReference type="Pfam" id="PF01467">
    <property type="entry name" value="CTP_transf_like"/>
    <property type="match status" value="1"/>
</dbReference>
<dbReference type="InterPro" id="IPR014729">
    <property type="entry name" value="Rossmann-like_a/b/a_fold"/>
</dbReference>
<evidence type="ECO:0000256" key="16">
    <source>
        <dbReference type="SAM" id="MobiDB-lite"/>
    </source>
</evidence>
<dbReference type="FunFam" id="3.40.50.620:FF:000074">
    <property type="entry name" value="Nicotinamide-nucleotide adenylyltransferase"/>
    <property type="match status" value="1"/>
</dbReference>
<evidence type="ECO:0000256" key="1">
    <source>
        <dbReference type="ARBA" id="ARBA00004123"/>
    </source>
</evidence>
<organism evidence="18 19">
    <name type="scientific">Psilocybe cf. subviscida</name>
    <dbReference type="NCBI Taxonomy" id="2480587"/>
    <lineage>
        <taxon>Eukaryota</taxon>
        <taxon>Fungi</taxon>
        <taxon>Dikarya</taxon>
        <taxon>Basidiomycota</taxon>
        <taxon>Agaricomycotina</taxon>
        <taxon>Agaricomycetes</taxon>
        <taxon>Agaricomycetidae</taxon>
        <taxon>Agaricales</taxon>
        <taxon>Agaricineae</taxon>
        <taxon>Strophariaceae</taxon>
        <taxon>Psilocybe</taxon>
    </lineage>
</organism>
<dbReference type="InterPro" id="IPR045094">
    <property type="entry name" value="NMNAT_euk"/>
</dbReference>
<dbReference type="Proteomes" id="UP000567179">
    <property type="component" value="Unassembled WGS sequence"/>
</dbReference>
<evidence type="ECO:0000313" key="19">
    <source>
        <dbReference type="Proteomes" id="UP000567179"/>
    </source>
</evidence>
<dbReference type="NCBIfam" id="TIGR00482">
    <property type="entry name" value="nicotinate (nicotinamide) nucleotide adenylyltransferase"/>
    <property type="match status" value="1"/>
</dbReference>
<evidence type="ECO:0000256" key="5">
    <source>
        <dbReference type="ARBA" id="ARBA00022553"/>
    </source>
</evidence>
<accession>A0A8H5BDD4</accession>
<dbReference type="InterPro" id="IPR004821">
    <property type="entry name" value="Cyt_trans-like"/>
</dbReference>
<dbReference type="OrthoDB" id="422187at2759"/>
<evidence type="ECO:0000259" key="17">
    <source>
        <dbReference type="Pfam" id="PF01467"/>
    </source>
</evidence>
<evidence type="ECO:0000256" key="4">
    <source>
        <dbReference type="ARBA" id="ARBA00007064"/>
    </source>
</evidence>
<keyword evidence="19" id="KW-1185">Reference proteome</keyword>
<comment type="caution">
    <text evidence="18">The sequence shown here is derived from an EMBL/GenBank/DDBJ whole genome shotgun (WGS) entry which is preliminary data.</text>
</comment>
<comment type="pathway">
    <text evidence="3">Cofactor biosynthesis; NAD(+) biosynthesis; deamido-NAD(+) from nicotinate D-ribonucleotide: step 1/1.</text>
</comment>
<sequence>MASSHLTTSFTNPPNYVFPHQRLSRTLHNPNKIPIVLVACGSFSPVTYLHLRMFEMAKDYVRQNTDFEILGGYLSPVSDMYKKPGLLSALHRVNMCTLAAEDSDTWMMVDSWEAFQSYQRTAIVLDHFDYEINTVLGGVHTEDGEHRQVRVMLLAGSDLIGTMSEPGVWSYSDLEHILGRYGCLIVERAGTGMDQATDSLARWRSNIHLISQLIQNDVSSTKVRLFLRRGLSVRYLLPNSVVDYIEQHGLYQDESANQISTQTQEKGKEKEREPRATDSPSSSTKKDSQ</sequence>
<keyword evidence="6 15" id="KW-0662">Pyridine nucleotide biosynthesis</keyword>
<reference evidence="18 19" key="1">
    <citation type="journal article" date="2020" name="ISME J.">
        <title>Uncovering the hidden diversity of litter-decomposition mechanisms in mushroom-forming fungi.</title>
        <authorList>
            <person name="Floudas D."/>
            <person name="Bentzer J."/>
            <person name="Ahren D."/>
            <person name="Johansson T."/>
            <person name="Persson P."/>
            <person name="Tunlid A."/>
        </authorList>
    </citation>
    <scope>NUCLEOTIDE SEQUENCE [LARGE SCALE GENOMIC DNA]</scope>
    <source>
        <strain evidence="18 19">CBS 101986</strain>
    </source>
</reference>
<evidence type="ECO:0000256" key="6">
    <source>
        <dbReference type="ARBA" id="ARBA00022642"/>
    </source>
</evidence>
<evidence type="ECO:0000313" key="18">
    <source>
        <dbReference type="EMBL" id="KAF5321227.1"/>
    </source>
</evidence>
<dbReference type="AlphaFoldDB" id="A0A8H5BDD4"/>
<evidence type="ECO:0000256" key="11">
    <source>
        <dbReference type="ARBA" id="ARBA00023027"/>
    </source>
</evidence>
<evidence type="ECO:0000256" key="7">
    <source>
        <dbReference type="ARBA" id="ARBA00022679"/>
    </source>
</evidence>
<keyword evidence="11 15" id="KW-0520">NAD</keyword>
<dbReference type="GO" id="GO:0009435">
    <property type="term" value="P:NAD+ biosynthetic process"/>
    <property type="evidence" value="ECO:0007669"/>
    <property type="project" value="UniProtKB-UniPathway"/>
</dbReference>
<evidence type="ECO:0000256" key="9">
    <source>
        <dbReference type="ARBA" id="ARBA00022741"/>
    </source>
</evidence>
<evidence type="ECO:0000256" key="12">
    <source>
        <dbReference type="ARBA" id="ARBA00023242"/>
    </source>
</evidence>
<dbReference type="EC" id="2.7.7.18" evidence="15"/>
<dbReference type="InterPro" id="IPR051182">
    <property type="entry name" value="Euk_NMN_adenylyltrnsfrase"/>
</dbReference>
<dbReference type="UniPathway" id="UPA00253">
    <property type="reaction ID" value="UER00332"/>
</dbReference>
<evidence type="ECO:0000256" key="3">
    <source>
        <dbReference type="ARBA" id="ARBA00005019"/>
    </source>
</evidence>
<comment type="catalytic activity">
    <reaction evidence="14 15">
        <text>beta-nicotinamide D-ribonucleotide + ATP + H(+) = diphosphate + NAD(+)</text>
        <dbReference type="Rhea" id="RHEA:21360"/>
        <dbReference type="ChEBI" id="CHEBI:14649"/>
        <dbReference type="ChEBI" id="CHEBI:15378"/>
        <dbReference type="ChEBI" id="CHEBI:30616"/>
        <dbReference type="ChEBI" id="CHEBI:33019"/>
        <dbReference type="ChEBI" id="CHEBI:57540"/>
        <dbReference type="EC" id="2.7.7.1"/>
    </reaction>
</comment>
<dbReference type="SUPFAM" id="SSF52374">
    <property type="entry name" value="Nucleotidylyl transferase"/>
    <property type="match status" value="1"/>
</dbReference>
<comment type="catalytic activity">
    <reaction evidence="13 15">
        <text>nicotinate beta-D-ribonucleotide + ATP + H(+) = deamido-NAD(+) + diphosphate</text>
        <dbReference type="Rhea" id="RHEA:22860"/>
        <dbReference type="ChEBI" id="CHEBI:15378"/>
        <dbReference type="ChEBI" id="CHEBI:30616"/>
        <dbReference type="ChEBI" id="CHEBI:33019"/>
        <dbReference type="ChEBI" id="CHEBI:57502"/>
        <dbReference type="ChEBI" id="CHEBI:58437"/>
        <dbReference type="EC" id="2.7.7.18"/>
    </reaction>
</comment>
<dbReference type="GO" id="GO:0004515">
    <property type="term" value="F:nicotinate-nucleotide adenylyltransferase activity"/>
    <property type="evidence" value="ECO:0007669"/>
    <property type="project" value="UniProtKB-EC"/>
</dbReference>
<feature type="domain" description="Cytidyltransferase-like" evidence="17">
    <location>
        <begin position="38"/>
        <end position="224"/>
    </location>
</feature>
<gene>
    <name evidence="18" type="ORF">D9619_001675</name>
</gene>
<comment type="similarity">
    <text evidence="4 15">Belongs to the eukaryotic NMN adenylyltransferase family.</text>
</comment>
<evidence type="ECO:0000256" key="15">
    <source>
        <dbReference type="RuleBase" id="RU362021"/>
    </source>
</evidence>
<dbReference type="EMBL" id="JAACJJ010000028">
    <property type="protein sequence ID" value="KAF5321227.1"/>
    <property type="molecule type" value="Genomic_DNA"/>
</dbReference>
<dbReference type="GO" id="GO:0000309">
    <property type="term" value="F:nicotinamide-nucleotide adenylyltransferase activity"/>
    <property type="evidence" value="ECO:0007669"/>
    <property type="project" value="UniProtKB-EC"/>
</dbReference>
<keyword evidence="8 15" id="KW-0548">Nucleotidyltransferase</keyword>
<dbReference type="Gene3D" id="3.40.50.620">
    <property type="entry name" value="HUPs"/>
    <property type="match status" value="1"/>
</dbReference>
<dbReference type="GO" id="GO:0005634">
    <property type="term" value="C:nucleus"/>
    <property type="evidence" value="ECO:0007669"/>
    <property type="project" value="UniProtKB-SubCell"/>
</dbReference>
<feature type="compositionally biased region" description="Polar residues" evidence="16">
    <location>
        <begin position="254"/>
        <end position="264"/>
    </location>
</feature>
<keyword evidence="7 15" id="KW-0808">Transferase</keyword>
<evidence type="ECO:0000256" key="8">
    <source>
        <dbReference type="ARBA" id="ARBA00022695"/>
    </source>
</evidence>
<dbReference type="PANTHER" id="PTHR12039">
    <property type="entry name" value="NICOTINAMIDE MONONUCLEOTIDE ADENYLYLTRANSFERASE"/>
    <property type="match status" value="1"/>
</dbReference>
<evidence type="ECO:0000256" key="13">
    <source>
        <dbReference type="ARBA" id="ARBA00048721"/>
    </source>
</evidence>
<comment type="subcellular location">
    <subcellularLocation>
        <location evidence="1">Nucleus</location>
    </subcellularLocation>
</comment>
<dbReference type="GO" id="GO:0005524">
    <property type="term" value="F:ATP binding"/>
    <property type="evidence" value="ECO:0007669"/>
    <property type="project" value="UniProtKB-KW"/>
</dbReference>
<evidence type="ECO:0000256" key="10">
    <source>
        <dbReference type="ARBA" id="ARBA00022840"/>
    </source>
</evidence>